<dbReference type="PROSITE" id="PS00301">
    <property type="entry name" value="G_TR_1"/>
    <property type="match status" value="1"/>
</dbReference>
<keyword evidence="9" id="KW-0342">GTP-binding</keyword>
<dbReference type="InterPro" id="IPR009001">
    <property type="entry name" value="Transl_elong_EF1A/Init_IF2_C"/>
</dbReference>
<evidence type="ECO:0000256" key="10">
    <source>
        <dbReference type="ARBA" id="ARBA00048107"/>
    </source>
</evidence>
<dbReference type="SUPFAM" id="SSF52540">
    <property type="entry name" value="P-loop containing nucleoside triphosphate hydrolases"/>
    <property type="match status" value="1"/>
</dbReference>
<evidence type="ECO:0000256" key="3">
    <source>
        <dbReference type="ARBA" id="ARBA00022540"/>
    </source>
</evidence>
<dbReference type="CDD" id="cd15490">
    <property type="entry name" value="eIF2_gamma_III"/>
    <property type="match status" value="1"/>
</dbReference>
<keyword evidence="4" id="KW-0479">Metal-binding</keyword>
<organism evidence="13 14">
    <name type="scientific">Marine Group III euryarchaeote</name>
    <dbReference type="NCBI Taxonomy" id="2173149"/>
    <lineage>
        <taxon>Archaea</taxon>
        <taxon>Methanobacteriati</taxon>
        <taxon>Thermoplasmatota</taxon>
        <taxon>Thermoplasmata</taxon>
        <taxon>Candidatus Thermoprofundales</taxon>
    </lineage>
</organism>
<dbReference type="GO" id="GO:0005829">
    <property type="term" value="C:cytosol"/>
    <property type="evidence" value="ECO:0007669"/>
    <property type="project" value="TreeGrafter"/>
</dbReference>
<protein>
    <recommendedName>
        <fullName evidence="2">protein-synthesizing GTPase</fullName>
        <ecNumber evidence="2">3.6.5.3</ecNumber>
    </recommendedName>
</protein>
<evidence type="ECO:0000256" key="4">
    <source>
        <dbReference type="ARBA" id="ARBA00022723"/>
    </source>
</evidence>
<evidence type="ECO:0000256" key="11">
    <source>
        <dbReference type="SAM" id="MobiDB-lite"/>
    </source>
</evidence>
<comment type="similarity">
    <text evidence="1">Belongs to the TRAFAC class translation factor GTPase superfamily. Classic translation factor GTPase family. EIF2G subfamily.</text>
</comment>
<dbReference type="GO" id="GO:0046872">
    <property type="term" value="F:metal ion binding"/>
    <property type="evidence" value="ECO:0007669"/>
    <property type="project" value="UniProtKB-KW"/>
</dbReference>
<dbReference type="NCBIfam" id="NF003077">
    <property type="entry name" value="PRK04000.1"/>
    <property type="match status" value="1"/>
</dbReference>
<keyword evidence="5" id="KW-0547">Nucleotide-binding</keyword>
<sequence length="417" mass="45340">MAPNRSRNCSERRDDLAGATSQPEINIGMVGHVDHGKTTLTQALTGRWTDQHSEEQKRGISIKLGYADADFYRVKENGGYRYTSQKEKGAEYLRTVSFVDAPGHETLMAIMLSGAAIMDAAILLIAANEKCPQPQTREHLAALETMGLENIVVVQNKIDVCSEQRAQESYAEIREFLAGTSLADSPVVPVSAHHNRNIDLLIEVLEELFPTPERNPQAELSMNIARSFDINRPGTLPKKLRGGVIGGSLIQGELAVGDEIEIRPGRKTNRGWEPIVTNVTSLHSGSSERKRVTAGGLVAIGTGLDPAITKSDSMLGSLIGRPGTLPPVLEKLRMDVHLLDRAVGTSGSQQVEALRTKEPLMLTVGTSTTVGIPIQVNEKWLEASLKLPVCAAEGQRIAISRRIDARWHLIGYGILQA</sequence>
<comment type="catalytic activity">
    <reaction evidence="10">
        <text>GTP + H2O = GDP + phosphate + H(+)</text>
        <dbReference type="Rhea" id="RHEA:19669"/>
        <dbReference type="ChEBI" id="CHEBI:15377"/>
        <dbReference type="ChEBI" id="CHEBI:15378"/>
        <dbReference type="ChEBI" id="CHEBI:37565"/>
        <dbReference type="ChEBI" id="CHEBI:43474"/>
        <dbReference type="ChEBI" id="CHEBI:58189"/>
        <dbReference type="EC" id="3.6.5.3"/>
    </reaction>
</comment>
<dbReference type="PROSITE" id="PS51722">
    <property type="entry name" value="G_TR_2"/>
    <property type="match status" value="1"/>
</dbReference>
<dbReference type="SUPFAM" id="SSF50447">
    <property type="entry name" value="Translation proteins"/>
    <property type="match status" value="1"/>
</dbReference>
<dbReference type="InterPro" id="IPR000795">
    <property type="entry name" value="T_Tr_GTP-bd_dom"/>
</dbReference>
<dbReference type="InterPro" id="IPR050543">
    <property type="entry name" value="eIF2G"/>
</dbReference>
<name>A0A7C7ZF65_9ARCH</name>
<evidence type="ECO:0000256" key="8">
    <source>
        <dbReference type="ARBA" id="ARBA00022917"/>
    </source>
</evidence>
<dbReference type="PRINTS" id="PR00315">
    <property type="entry name" value="ELONGATNFCT"/>
</dbReference>
<evidence type="ECO:0000259" key="12">
    <source>
        <dbReference type="PROSITE" id="PS51722"/>
    </source>
</evidence>
<dbReference type="EMBL" id="DUAV01000004">
    <property type="protein sequence ID" value="HIG62980.1"/>
    <property type="molecule type" value="Genomic_DNA"/>
</dbReference>
<reference evidence="14" key="1">
    <citation type="journal article" date="2019" name="bioRxiv">
        <title>Genome diversification in globally distributed novel marine Proteobacteria is linked to environmental adaptation.</title>
        <authorList>
            <person name="Zhou Z."/>
            <person name="Tran P.Q."/>
            <person name="Kieft K."/>
            <person name="Anantharaman K."/>
        </authorList>
    </citation>
    <scope>NUCLEOTIDE SEQUENCE [LARGE SCALE GENOMIC DNA]</scope>
</reference>
<evidence type="ECO:0000256" key="7">
    <source>
        <dbReference type="ARBA" id="ARBA00022842"/>
    </source>
</evidence>
<dbReference type="GO" id="GO:0001731">
    <property type="term" value="P:formation of translation preinitiation complex"/>
    <property type="evidence" value="ECO:0007669"/>
    <property type="project" value="TreeGrafter"/>
</dbReference>
<dbReference type="PANTHER" id="PTHR42854">
    <property type="entry name" value="EUKARYOTIC TRANSLATION INITIATION FACTOR 2 SUBUNIT 3 FAMILY MEMBER"/>
    <property type="match status" value="1"/>
</dbReference>
<dbReference type="InterPro" id="IPR044128">
    <property type="entry name" value="eIF2g_GTP-bd"/>
</dbReference>
<evidence type="ECO:0000313" key="13">
    <source>
        <dbReference type="EMBL" id="HIG62980.1"/>
    </source>
</evidence>
<dbReference type="GO" id="GO:0005525">
    <property type="term" value="F:GTP binding"/>
    <property type="evidence" value="ECO:0007669"/>
    <property type="project" value="UniProtKB-KW"/>
</dbReference>
<dbReference type="Gene3D" id="2.40.30.10">
    <property type="entry name" value="Translation factors"/>
    <property type="match status" value="2"/>
</dbReference>
<dbReference type="NCBIfam" id="TIGR03680">
    <property type="entry name" value="eif2g_arch"/>
    <property type="match status" value="1"/>
</dbReference>
<feature type="domain" description="Tr-type G" evidence="12">
    <location>
        <begin position="22"/>
        <end position="213"/>
    </location>
</feature>
<dbReference type="InterPro" id="IPR027417">
    <property type="entry name" value="P-loop_NTPase"/>
</dbReference>
<dbReference type="Pfam" id="PF09173">
    <property type="entry name" value="eIF2_C"/>
    <property type="match status" value="1"/>
</dbReference>
<dbReference type="InterPro" id="IPR031157">
    <property type="entry name" value="G_TR_CS"/>
</dbReference>
<comment type="caution">
    <text evidence="13">The sequence shown here is derived from an EMBL/GenBank/DDBJ whole genome shotgun (WGS) entry which is preliminary data.</text>
</comment>
<dbReference type="InterPro" id="IPR009000">
    <property type="entry name" value="Transl_B-barrel_sf"/>
</dbReference>
<dbReference type="EC" id="3.6.5.3" evidence="2"/>
<evidence type="ECO:0000256" key="9">
    <source>
        <dbReference type="ARBA" id="ARBA00023134"/>
    </source>
</evidence>
<dbReference type="FunFam" id="2.40.30.10:FF:000075">
    <property type="entry name" value="Translation initiation factor 2 subunit gamma"/>
    <property type="match status" value="1"/>
</dbReference>
<keyword evidence="8" id="KW-0648">Protein biosynthesis</keyword>
<keyword evidence="7" id="KW-0460">Magnesium</keyword>
<dbReference type="Pfam" id="PF00009">
    <property type="entry name" value="GTP_EFTU"/>
    <property type="match status" value="1"/>
</dbReference>
<dbReference type="InterPro" id="IPR005225">
    <property type="entry name" value="Small_GTP-bd"/>
</dbReference>
<dbReference type="Proteomes" id="UP000589516">
    <property type="component" value="Unassembled WGS sequence"/>
</dbReference>
<dbReference type="InterPro" id="IPR015256">
    <property type="entry name" value="eIF2g_C"/>
</dbReference>
<evidence type="ECO:0000256" key="6">
    <source>
        <dbReference type="ARBA" id="ARBA00022801"/>
    </source>
</evidence>
<dbReference type="AlphaFoldDB" id="A0A7C7ZF65"/>
<dbReference type="GO" id="GO:0000049">
    <property type="term" value="F:tRNA binding"/>
    <property type="evidence" value="ECO:0007669"/>
    <property type="project" value="InterPro"/>
</dbReference>
<dbReference type="GO" id="GO:0003924">
    <property type="term" value="F:GTPase activity"/>
    <property type="evidence" value="ECO:0007669"/>
    <property type="project" value="InterPro"/>
</dbReference>
<dbReference type="GO" id="GO:0003743">
    <property type="term" value="F:translation initiation factor activity"/>
    <property type="evidence" value="ECO:0007669"/>
    <property type="project" value="UniProtKB-KW"/>
</dbReference>
<dbReference type="CDD" id="cd01888">
    <property type="entry name" value="eIF2_gamma"/>
    <property type="match status" value="1"/>
</dbReference>
<evidence type="ECO:0000256" key="2">
    <source>
        <dbReference type="ARBA" id="ARBA00011986"/>
    </source>
</evidence>
<accession>A0A7C7ZF65</accession>
<proteinExistence type="inferred from homology"/>
<feature type="region of interest" description="Disordered" evidence="11">
    <location>
        <begin position="1"/>
        <end position="21"/>
    </location>
</feature>
<keyword evidence="3 13" id="KW-0396">Initiation factor</keyword>
<dbReference type="InterPro" id="IPR044127">
    <property type="entry name" value="eIF2g_dom_2"/>
</dbReference>
<dbReference type="NCBIfam" id="TIGR00231">
    <property type="entry name" value="small_GTP"/>
    <property type="match status" value="1"/>
</dbReference>
<keyword evidence="6" id="KW-0378">Hydrolase</keyword>
<dbReference type="PANTHER" id="PTHR42854:SF3">
    <property type="entry name" value="EUKARYOTIC TRANSLATION INITIATION FACTOR 2 SUBUNIT 3-RELATED"/>
    <property type="match status" value="1"/>
</dbReference>
<gene>
    <name evidence="13" type="ORF">EYQ16_00435</name>
</gene>
<dbReference type="SUPFAM" id="SSF50465">
    <property type="entry name" value="EF-Tu/eEF-1alpha/eIF2-gamma C-terminal domain"/>
    <property type="match status" value="1"/>
</dbReference>
<evidence type="ECO:0000256" key="5">
    <source>
        <dbReference type="ARBA" id="ARBA00022741"/>
    </source>
</evidence>
<dbReference type="Gene3D" id="3.40.50.300">
    <property type="entry name" value="P-loop containing nucleotide triphosphate hydrolases"/>
    <property type="match status" value="1"/>
</dbReference>
<dbReference type="InterPro" id="IPR022424">
    <property type="entry name" value="TIF2_gsu"/>
</dbReference>
<evidence type="ECO:0000313" key="14">
    <source>
        <dbReference type="Proteomes" id="UP000589516"/>
    </source>
</evidence>
<dbReference type="CDD" id="cd03688">
    <property type="entry name" value="eIF2_gamma_II"/>
    <property type="match status" value="1"/>
</dbReference>
<evidence type="ECO:0000256" key="1">
    <source>
        <dbReference type="ARBA" id="ARBA00005388"/>
    </source>
</evidence>